<dbReference type="Proteomes" id="UP000184216">
    <property type="component" value="Unassembled WGS sequence"/>
</dbReference>
<evidence type="ECO:0000313" key="3">
    <source>
        <dbReference type="Proteomes" id="UP000184216"/>
    </source>
</evidence>
<proteinExistence type="predicted"/>
<reference evidence="2 3" key="1">
    <citation type="submission" date="2016-11" db="EMBL/GenBank/DDBJ databases">
        <authorList>
            <person name="Varghese N."/>
            <person name="Submissions S."/>
        </authorList>
    </citation>
    <scope>NUCLEOTIDE SEQUENCE [LARGE SCALE GENOMIC DNA]</scope>
    <source>
        <strain evidence="2 3">DSM 6368</strain>
    </source>
</reference>
<accession>A0ABY1J7I2</accession>
<evidence type="ECO:0000313" key="2">
    <source>
        <dbReference type="EMBL" id="SHN01724.1"/>
    </source>
</evidence>
<keyword evidence="1" id="KW-0472">Membrane</keyword>
<gene>
    <name evidence="2" type="ORF">SAMN05444387_3821</name>
</gene>
<name>A0ABY1J7I2_9FLAO</name>
<protein>
    <recommendedName>
        <fullName evidence="4">DUF4293 family protein</fullName>
    </recommendedName>
</protein>
<comment type="caution">
    <text evidence="2">The sequence shown here is derived from an EMBL/GenBank/DDBJ whole genome shotgun (WGS) entry which is preliminary data.</text>
</comment>
<feature type="transmembrane region" description="Helical" evidence="1">
    <location>
        <begin position="36"/>
        <end position="60"/>
    </location>
</feature>
<feature type="transmembrane region" description="Helical" evidence="1">
    <location>
        <begin position="7"/>
        <end position="24"/>
    </location>
</feature>
<organism evidence="2 3">
    <name type="scientific">Flavobacterium pectinovorum</name>
    <dbReference type="NCBI Taxonomy" id="29533"/>
    <lineage>
        <taxon>Bacteria</taxon>
        <taxon>Pseudomonadati</taxon>
        <taxon>Bacteroidota</taxon>
        <taxon>Flavobacteriia</taxon>
        <taxon>Flavobacteriales</taxon>
        <taxon>Flavobacteriaceae</taxon>
        <taxon>Flavobacterium</taxon>
    </lineage>
</organism>
<keyword evidence="1" id="KW-0812">Transmembrane</keyword>
<dbReference type="EMBL" id="FRBX01000005">
    <property type="protein sequence ID" value="SHN01724.1"/>
    <property type="molecule type" value="Genomic_DNA"/>
</dbReference>
<evidence type="ECO:0008006" key="4">
    <source>
        <dbReference type="Google" id="ProtNLM"/>
    </source>
</evidence>
<dbReference type="RefSeq" id="WP_124020529.1">
    <property type="nucleotide sequence ID" value="NZ_FRBX01000005.1"/>
</dbReference>
<feature type="transmembrane region" description="Helical" evidence="1">
    <location>
        <begin position="97"/>
        <end position="118"/>
    </location>
</feature>
<keyword evidence="3" id="KW-1185">Reference proteome</keyword>
<sequence>MKKQQIYLFSILLIGVTFYTYTFVPAKFKIEGGSCYQGITALICRFFLEICAILNLTALFSLFKSKVNRARTLSIISVVIWSLLTISHTVSENQEDFIIAIKYFAPFLIITILLIILCRIKKTEPLKS</sequence>
<keyword evidence="1" id="KW-1133">Transmembrane helix</keyword>
<feature type="transmembrane region" description="Helical" evidence="1">
    <location>
        <begin position="72"/>
        <end position="91"/>
    </location>
</feature>
<evidence type="ECO:0000256" key="1">
    <source>
        <dbReference type="SAM" id="Phobius"/>
    </source>
</evidence>